<sequence>MKNAYPELPVVPYMKTAVEMGAVVSFLKAVDFPVAVKRAAYCFFRIESGNGKSGVNNNYAGIQADGARWPAVYDDLIVATSEKKENGTGKLRRFVGFNSWQDSLRFTLRNSQRRGLYVGGHTSHITEMDVRTPTDLCIAYKREWVTGNSGYQPNYTMEVKPFLSIYTQAVTLFPE</sequence>
<keyword evidence="2" id="KW-1185">Reference proteome</keyword>
<dbReference type="Gene3D" id="1.10.530.10">
    <property type="match status" value="1"/>
</dbReference>
<dbReference type="Proteomes" id="UP001207742">
    <property type="component" value="Unassembled WGS sequence"/>
</dbReference>
<comment type="caution">
    <text evidence="1">The sequence shown here is derived from an EMBL/GenBank/DDBJ whole genome shotgun (WGS) entry which is preliminary data.</text>
</comment>
<gene>
    <name evidence="1" type="ORF">OL497_07965</name>
</gene>
<dbReference type="EMBL" id="JAPDNS010000001">
    <property type="protein sequence ID" value="MCW3483823.1"/>
    <property type="molecule type" value="Genomic_DNA"/>
</dbReference>
<evidence type="ECO:0000313" key="1">
    <source>
        <dbReference type="EMBL" id="MCW3483823.1"/>
    </source>
</evidence>
<dbReference type="RefSeq" id="WP_264729342.1">
    <property type="nucleotide sequence ID" value="NZ_JAPDNR010000001.1"/>
</dbReference>
<reference evidence="1 2" key="1">
    <citation type="submission" date="2022-10" db="EMBL/GenBank/DDBJ databases">
        <title>Chitinophaga nivalis PC15 sp. nov., isolated from Pyeongchang county, South Korea.</title>
        <authorList>
            <person name="Trinh H.N."/>
        </authorList>
    </citation>
    <scope>NUCLEOTIDE SEQUENCE [LARGE SCALE GENOMIC DNA]</scope>
    <source>
        <strain evidence="1 2">PC14</strain>
    </source>
</reference>
<protein>
    <submittedName>
        <fullName evidence="1">Glucosaminidase domain-containing protein</fullName>
    </submittedName>
</protein>
<evidence type="ECO:0000313" key="2">
    <source>
        <dbReference type="Proteomes" id="UP001207742"/>
    </source>
</evidence>
<organism evidence="1 2">
    <name type="scientific">Chitinophaga nivalis</name>
    <dbReference type="NCBI Taxonomy" id="2991709"/>
    <lineage>
        <taxon>Bacteria</taxon>
        <taxon>Pseudomonadati</taxon>
        <taxon>Bacteroidota</taxon>
        <taxon>Chitinophagia</taxon>
        <taxon>Chitinophagales</taxon>
        <taxon>Chitinophagaceae</taxon>
        <taxon>Chitinophaga</taxon>
    </lineage>
</organism>
<accession>A0ABT3IIN2</accession>
<proteinExistence type="predicted"/>
<name>A0ABT3IIN2_9BACT</name>